<evidence type="ECO:0000313" key="3">
    <source>
        <dbReference type="EMBL" id="ORC83353.1"/>
    </source>
</evidence>
<feature type="compositionally biased region" description="Polar residues" evidence="2">
    <location>
        <begin position="246"/>
        <end position="297"/>
    </location>
</feature>
<feature type="coiled-coil region" evidence="1">
    <location>
        <begin position="112"/>
        <end position="160"/>
    </location>
</feature>
<organism evidence="3 4">
    <name type="scientific">Trypanosoma theileri</name>
    <dbReference type="NCBI Taxonomy" id="67003"/>
    <lineage>
        <taxon>Eukaryota</taxon>
        <taxon>Discoba</taxon>
        <taxon>Euglenozoa</taxon>
        <taxon>Kinetoplastea</taxon>
        <taxon>Metakinetoplastina</taxon>
        <taxon>Trypanosomatida</taxon>
        <taxon>Trypanosomatidae</taxon>
        <taxon>Trypanosoma</taxon>
    </lineage>
</organism>
<proteinExistence type="predicted"/>
<reference evidence="3 4" key="1">
    <citation type="submission" date="2017-03" db="EMBL/GenBank/DDBJ databases">
        <title>An alternative strategy for trypanosome survival in the mammalian bloodstream revealed through genome and transcriptome analysis of the ubiquitous bovine parasite Trypanosoma (Megatrypanum) theileri.</title>
        <authorList>
            <person name="Kelly S."/>
            <person name="Ivens A."/>
            <person name="Mott A."/>
            <person name="O'Neill E."/>
            <person name="Emms D."/>
            <person name="Macleod O."/>
            <person name="Voorheis P."/>
            <person name="Matthews J."/>
            <person name="Matthews K."/>
            <person name="Carrington M."/>
        </authorList>
    </citation>
    <scope>NUCLEOTIDE SEQUENCE [LARGE SCALE GENOMIC DNA]</scope>
    <source>
        <strain evidence="3">Edinburgh</strain>
    </source>
</reference>
<sequence>AAAVDNDSPSGRGVSRGAVEVSCGAGGALRVRPAAASEWLTCGAGSRVSACGKYADLCRQRTARTARTTTIATTTDGQLKAVMAFVGSTRVDVPSYNPADWEKVEKKHWELRKREKLTFKEAEKLLEQINKEEEMKNQEALKLKQESEVLENAAKAQQLQAAAEGHVAENTSLAASEAQATALTHKGAQPSQGVNSHPNVPPAESANSTDNSNGNHGDVLQQSSPAATRTHPTVTPTTGAQPSEGVHSNSNVPQTEAKTAPDNSSVNPGGAMQHSSPGEESTAPSDVNSGNQPTATPSAAAISGSEETNTTIPANTGNAVSEESTATPSLDSNLTTQSTATDDVTAAPASHETNTTTPLSPENTTTEAPTTTLSPSLVPNAEISSIASAVQKNKGNADSSIISSVWVRVPLLIVAVLVSATVY</sequence>
<feature type="non-terminal residue" evidence="3">
    <location>
        <position position="1"/>
    </location>
</feature>
<comment type="caution">
    <text evidence="3">The sequence shown here is derived from an EMBL/GenBank/DDBJ whole genome shotgun (WGS) entry which is preliminary data.</text>
</comment>
<feature type="region of interest" description="Disordered" evidence="2">
    <location>
        <begin position="170"/>
        <end position="376"/>
    </location>
</feature>
<evidence type="ECO:0000256" key="1">
    <source>
        <dbReference type="SAM" id="Coils"/>
    </source>
</evidence>
<protein>
    <submittedName>
        <fullName evidence="3">Uncharacterized protein</fullName>
    </submittedName>
</protein>
<dbReference type="RefSeq" id="XP_028877419.1">
    <property type="nucleotide sequence ID" value="XM_029031265.1"/>
</dbReference>
<dbReference type="Proteomes" id="UP000192257">
    <property type="component" value="Unassembled WGS sequence"/>
</dbReference>
<name>A0A1X0NFW1_9TRYP</name>
<feature type="compositionally biased region" description="Low complexity" evidence="2">
    <location>
        <begin position="225"/>
        <end position="240"/>
    </location>
</feature>
<feature type="compositionally biased region" description="Polar residues" evidence="2">
    <location>
        <begin position="305"/>
        <end position="342"/>
    </location>
</feature>
<dbReference type="EMBL" id="NBCO01000074">
    <property type="protein sequence ID" value="ORC83353.1"/>
    <property type="molecule type" value="Genomic_DNA"/>
</dbReference>
<feature type="compositionally biased region" description="Polar residues" evidence="2">
    <location>
        <begin position="205"/>
        <end position="224"/>
    </location>
</feature>
<keyword evidence="4" id="KW-1185">Reference proteome</keyword>
<keyword evidence="1" id="KW-0175">Coiled coil</keyword>
<accession>A0A1X0NFW1</accession>
<feature type="compositionally biased region" description="Low complexity" evidence="2">
    <location>
        <begin position="352"/>
        <end position="376"/>
    </location>
</feature>
<evidence type="ECO:0000256" key="2">
    <source>
        <dbReference type="SAM" id="MobiDB-lite"/>
    </source>
</evidence>
<dbReference type="VEuPathDB" id="TriTrypDB:TM35_000741000"/>
<evidence type="ECO:0000313" key="4">
    <source>
        <dbReference type="Proteomes" id="UP000192257"/>
    </source>
</evidence>
<dbReference type="AlphaFoldDB" id="A0A1X0NFW1"/>
<gene>
    <name evidence="3" type="ORF">TM35_000741000</name>
</gene>
<feature type="compositionally biased region" description="Polar residues" evidence="2">
    <location>
        <begin position="170"/>
        <end position="182"/>
    </location>
</feature>
<feature type="compositionally biased region" description="Polar residues" evidence="2">
    <location>
        <begin position="189"/>
        <end position="198"/>
    </location>
</feature>
<dbReference type="GeneID" id="39991045"/>